<gene>
    <name evidence="8" type="ORF">CLV92_101310</name>
</gene>
<evidence type="ECO:0000256" key="3">
    <source>
        <dbReference type="ARBA" id="ARBA00023224"/>
    </source>
</evidence>
<evidence type="ECO:0000259" key="7">
    <source>
        <dbReference type="PROSITE" id="PS50885"/>
    </source>
</evidence>
<evidence type="ECO:0000256" key="2">
    <source>
        <dbReference type="ARBA" id="ARBA00022989"/>
    </source>
</evidence>
<keyword evidence="1" id="KW-0812">Transmembrane</keyword>
<dbReference type="InterPro" id="IPR024478">
    <property type="entry name" value="HlyB_4HB_MCP"/>
</dbReference>
<feature type="domain" description="Methyl-accepting transducer" evidence="6">
    <location>
        <begin position="274"/>
        <end position="503"/>
    </location>
</feature>
<proteinExistence type="inferred from homology"/>
<comment type="caution">
    <text evidence="8">The sequence shown here is derived from an EMBL/GenBank/DDBJ whole genome shotgun (WGS) entry which is preliminary data.</text>
</comment>
<dbReference type="GO" id="GO:0004888">
    <property type="term" value="F:transmembrane signaling receptor activity"/>
    <property type="evidence" value="ECO:0007669"/>
    <property type="project" value="InterPro"/>
</dbReference>
<dbReference type="PRINTS" id="PR00260">
    <property type="entry name" value="CHEMTRNSDUCR"/>
</dbReference>
<organism evidence="8 9">
    <name type="scientific">Kineococcus xinjiangensis</name>
    <dbReference type="NCBI Taxonomy" id="512762"/>
    <lineage>
        <taxon>Bacteria</taxon>
        <taxon>Bacillati</taxon>
        <taxon>Actinomycetota</taxon>
        <taxon>Actinomycetes</taxon>
        <taxon>Kineosporiales</taxon>
        <taxon>Kineosporiaceae</taxon>
        <taxon>Kineococcus</taxon>
    </lineage>
</organism>
<dbReference type="PANTHER" id="PTHR32089">
    <property type="entry name" value="METHYL-ACCEPTING CHEMOTAXIS PROTEIN MCPB"/>
    <property type="match status" value="1"/>
</dbReference>
<keyword evidence="9" id="KW-1185">Reference proteome</keyword>
<evidence type="ECO:0000259" key="6">
    <source>
        <dbReference type="PROSITE" id="PS50111"/>
    </source>
</evidence>
<dbReference type="PROSITE" id="PS50111">
    <property type="entry name" value="CHEMOTAXIS_TRANSDUC_2"/>
    <property type="match status" value="1"/>
</dbReference>
<dbReference type="GO" id="GO:0007165">
    <property type="term" value="P:signal transduction"/>
    <property type="evidence" value="ECO:0007669"/>
    <property type="project" value="UniProtKB-KW"/>
</dbReference>
<dbReference type="Proteomes" id="UP000239485">
    <property type="component" value="Unassembled WGS sequence"/>
</dbReference>
<dbReference type="CDD" id="cd06225">
    <property type="entry name" value="HAMP"/>
    <property type="match status" value="1"/>
</dbReference>
<dbReference type="Pfam" id="PF00672">
    <property type="entry name" value="HAMP"/>
    <property type="match status" value="1"/>
</dbReference>
<dbReference type="SMART" id="SM00283">
    <property type="entry name" value="MA"/>
    <property type="match status" value="1"/>
</dbReference>
<evidence type="ECO:0000256" key="5">
    <source>
        <dbReference type="PROSITE-ProRule" id="PRU00284"/>
    </source>
</evidence>
<evidence type="ECO:0000313" key="8">
    <source>
        <dbReference type="EMBL" id="PPK98611.1"/>
    </source>
</evidence>
<dbReference type="AlphaFoldDB" id="A0A2S6IWS9"/>
<keyword evidence="3 5" id="KW-0807">Transducer</keyword>
<protein>
    <submittedName>
        <fullName evidence="8">Methyl-accepting chemotaxis protein</fullName>
    </submittedName>
</protein>
<dbReference type="SMART" id="SM00304">
    <property type="entry name" value="HAMP"/>
    <property type="match status" value="1"/>
</dbReference>
<dbReference type="RefSeq" id="WP_146099373.1">
    <property type="nucleotide sequence ID" value="NZ_PTJD01000001.1"/>
</dbReference>
<accession>A0A2S6IWS9</accession>
<comment type="similarity">
    <text evidence="4">Belongs to the methyl-accepting chemotaxis (MCP) protein family.</text>
</comment>
<dbReference type="Pfam" id="PF12729">
    <property type="entry name" value="4HB_MCP_1"/>
    <property type="match status" value="1"/>
</dbReference>
<keyword evidence="2" id="KW-0472">Membrane</keyword>
<dbReference type="PANTHER" id="PTHR32089:SF112">
    <property type="entry name" value="LYSOZYME-LIKE PROTEIN-RELATED"/>
    <property type="match status" value="1"/>
</dbReference>
<dbReference type="Gene3D" id="1.10.287.950">
    <property type="entry name" value="Methyl-accepting chemotaxis protein"/>
    <property type="match status" value="1"/>
</dbReference>
<dbReference type="PROSITE" id="PS50885">
    <property type="entry name" value="HAMP"/>
    <property type="match status" value="1"/>
</dbReference>
<sequence>MNPVIRFVVNRRVGTRILIVVVLLATVAVAVTGVALRALTSTNATAHSVYDQNLKGLYARGHVHQEQLKSRMLIANYTLSQDPETRAEFQEKMAETDADLDAAAAEYEALGIDTQKADWDVFSTQIAEFRRIRDEQLVPLADAGNLVEYQHVRDEVLQPEISEMADALDRVEEYEVAEAAAGLAAADEVSASARSTSILVLAGGLLVAVGAALFVSRTIVGALRRVAHAIDGMAEGDLTRPVEVDSTCELGSMAESLRRAQGAMSSAVREIASSADSLAASSGQLTNASAQIAASAEQVSAQAGEAASTAAYVSSNVQTVAAGSGEMGSSIAEIAHNSAEAARVAAEAVQVAQVTTDSITRLGQSSAEIGDVVKAITSIAEQTNLLALNATIEAARAGEAGKGFAVVAGEVKELAQQTARATEDISARVAAIQSDTNGAVEAISRISGTIERISAIQTTIAASVEEQTATTNEMNRNVADAAGGSQEIARSIEGVAGSAKVTTENVLQAQQAAQELARMSGTLQAVVARFRC</sequence>
<keyword evidence="2" id="KW-1133">Transmembrane helix</keyword>
<dbReference type="SUPFAM" id="SSF58104">
    <property type="entry name" value="Methyl-accepting chemotaxis protein (MCP) signaling domain"/>
    <property type="match status" value="1"/>
</dbReference>
<dbReference type="InterPro" id="IPR003660">
    <property type="entry name" value="HAMP_dom"/>
</dbReference>
<dbReference type="InterPro" id="IPR004090">
    <property type="entry name" value="Chemotax_Me-accpt_rcpt"/>
</dbReference>
<feature type="domain" description="HAMP" evidence="7">
    <location>
        <begin position="217"/>
        <end position="269"/>
    </location>
</feature>
<dbReference type="Pfam" id="PF00015">
    <property type="entry name" value="MCPsignal"/>
    <property type="match status" value="1"/>
</dbReference>
<dbReference type="InterPro" id="IPR004089">
    <property type="entry name" value="MCPsignal_dom"/>
</dbReference>
<dbReference type="GO" id="GO:0006935">
    <property type="term" value="P:chemotaxis"/>
    <property type="evidence" value="ECO:0007669"/>
    <property type="project" value="InterPro"/>
</dbReference>
<name>A0A2S6IWS9_9ACTN</name>
<dbReference type="GO" id="GO:0016020">
    <property type="term" value="C:membrane"/>
    <property type="evidence" value="ECO:0007669"/>
    <property type="project" value="InterPro"/>
</dbReference>
<reference evidence="8 9" key="1">
    <citation type="submission" date="2018-02" db="EMBL/GenBank/DDBJ databases">
        <title>Genomic Encyclopedia of Archaeal and Bacterial Type Strains, Phase II (KMG-II): from individual species to whole genera.</title>
        <authorList>
            <person name="Goeker M."/>
        </authorList>
    </citation>
    <scope>NUCLEOTIDE SEQUENCE [LARGE SCALE GENOMIC DNA]</scope>
    <source>
        <strain evidence="8 9">DSM 22857</strain>
    </source>
</reference>
<evidence type="ECO:0000256" key="4">
    <source>
        <dbReference type="ARBA" id="ARBA00029447"/>
    </source>
</evidence>
<evidence type="ECO:0000313" key="9">
    <source>
        <dbReference type="Proteomes" id="UP000239485"/>
    </source>
</evidence>
<dbReference type="EMBL" id="PTJD01000001">
    <property type="protein sequence ID" value="PPK98611.1"/>
    <property type="molecule type" value="Genomic_DNA"/>
</dbReference>
<evidence type="ECO:0000256" key="1">
    <source>
        <dbReference type="ARBA" id="ARBA00022692"/>
    </source>
</evidence>